<dbReference type="AlphaFoldDB" id="A0A504XB89"/>
<dbReference type="GO" id="GO:0051539">
    <property type="term" value="F:4 iron, 4 sulfur cluster binding"/>
    <property type="evidence" value="ECO:0007669"/>
    <property type="project" value="TreeGrafter"/>
</dbReference>
<protein>
    <submittedName>
        <fullName evidence="3">Uncharacterized protein</fullName>
    </submittedName>
</protein>
<dbReference type="Proteomes" id="UP000318447">
    <property type="component" value="Unassembled WGS sequence"/>
</dbReference>
<dbReference type="VEuPathDB" id="TriTrypDB:LDHU3_35.1790"/>
<dbReference type="InterPro" id="IPR035903">
    <property type="entry name" value="HesB-like_dom_sf"/>
</dbReference>
<dbReference type="GO" id="GO:0016226">
    <property type="term" value="P:iron-sulfur cluster assembly"/>
    <property type="evidence" value="ECO:0007669"/>
    <property type="project" value="TreeGrafter"/>
</dbReference>
<sequence>MLRLSLRRWCAAAASGSSTSTTHGSPPATMLPDFYGKSFSVSPRAWAQITRKNSEEGFTNDARYLRLAIDSGGCHGYVYKFSFEKNEEFNCEGDVAIAEVDVVSPSDEAFTGAQPSPRVVVDTLSASKLENATLDYHSELKGSAFVVVGNELVDESCACAIHSTSAAPAASSPCSVYRLKHNPSWTKFGMHPAMLADINARSGRPTSRRASSCGSSAANSAVPSASASLLSTASARQPASSGSLAAVGAQAALRHEHKQAHAASRSMSLRATAFDASGIRGVSQSLVSDSAFSTSRARGGSDVKARAPESASLSQPAATRGESPAASAPVSTTFRDKGGSCDHGTETPRTPNDTRSSDFTDSSWRAETTRDPSLQPSVLPLREASSSRAKDSHLMGSAALVEVAGPLDAFSVTDATLHSADFLNIALVRPMESGHADAGASGQRHHRLGTLRRLFHKSPSSRSMTSQSDATSPLSVGRRGSSLGAAQNPEGLEDHMQNSIYAGTDTCMDCGFTRGSSVCCPVTRRHHGTDELIASGRHRISHSRFSSASKGIFTKVWGKHPIPHARQPAHLTRVNHGGITPTAEALHPLALGAEDATAEGTNGDSREADTPRIGGAGDLVSLKSGIEDRENGDSAHQHNGIDAREDSGGVDEAVGQGGGEVQYYCYTDEKGDTYWYVQELQDSMQPQQPAADAEAAHTSSQATTYYYESQTGQYWIGGSVPEGSYVCEYVDENGQTVYYLYTPEMDGAQDNTAATPQLTQDTNNDGTTSTPAIAATGSHVASKEAVNAAAPSKRKTPGAFFAAIKGVFKPHRSRHTRYVNDDLVAHDGDDADPSFFVTDSDVEPPAPLGTVISETLMTPRNSEVNLSDNDEEEFLEILDAAERKRLRNECKRRIKELAASEKKEREIIMKERRDDMATLGREKRAEAFVLRNFESLITKRPKRV</sequence>
<reference evidence="4" key="1">
    <citation type="submission" date="2019-02" db="EMBL/GenBank/DDBJ databases">
        <title>FDA dAtabase for Regulatory Grade micrObial Sequences (FDA-ARGOS): Supporting development and validation of Infectious Disease Dx tests.</title>
        <authorList>
            <person name="Duncan R."/>
            <person name="Fisher C."/>
            <person name="Tallon L."/>
            <person name="Sadzewicz L."/>
            <person name="Sengamalay N."/>
            <person name="Ott S."/>
            <person name="Godinez A."/>
            <person name="Nagaraj S."/>
            <person name="Vavikolanu K."/>
            <person name="Nadendla S."/>
            <person name="Aluvathingal J."/>
            <person name="Sichtig H."/>
        </authorList>
    </citation>
    <scope>NUCLEOTIDE SEQUENCE [LARGE SCALE GENOMIC DNA]</scope>
    <source>
        <strain evidence="4">FDAARGOS_361</strain>
    </source>
</reference>
<name>A0A504XB89_LEIDO</name>
<evidence type="ECO:0000313" key="4">
    <source>
        <dbReference type="Proteomes" id="UP000318447"/>
    </source>
</evidence>
<organism evidence="3 4">
    <name type="scientific">Leishmania donovani</name>
    <dbReference type="NCBI Taxonomy" id="5661"/>
    <lineage>
        <taxon>Eukaryota</taxon>
        <taxon>Discoba</taxon>
        <taxon>Euglenozoa</taxon>
        <taxon>Kinetoplastea</taxon>
        <taxon>Metakinetoplastina</taxon>
        <taxon>Trypanosomatida</taxon>
        <taxon>Trypanosomatidae</taxon>
        <taxon>Leishmaniinae</taxon>
        <taxon>Leishmania</taxon>
    </lineage>
</organism>
<feature type="compositionally biased region" description="Basic and acidic residues" evidence="2">
    <location>
        <begin position="625"/>
        <end position="647"/>
    </location>
</feature>
<dbReference type="PANTHER" id="PTHR43011">
    <property type="entry name" value="IRON-SULFUR CLUSTER ASSEMBLY 2 HOMOLOG, MITOCHONDRIAL"/>
    <property type="match status" value="1"/>
</dbReference>
<feature type="compositionally biased region" description="Polar residues" evidence="2">
    <location>
        <begin position="347"/>
        <end position="376"/>
    </location>
</feature>
<dbReference type="VEuPathDB" id="TriTrypDB:LdBPK_351350.1"/>
<evidence type="ECO:0000256" key="2">
    <source>
        <dbReference type="SAM" id="MobiDB-lite"/>
    </source>
</evidence>
<dbReference type="VEuPathDB" id="TriTrypDB:LdBPK_351370.1"/>
<accession>A0A504XB89</accession>
<comment type="similarity">
    <text evidence="1">Belongs to the HesB/IscA family.</text>
</comment>
<dbReference type="EMBL" id="RHLC01000003">
    <property type="protein sequence ID" value="TPP44409.1"/>
    <property type="molecule type" value="Genomic_DNA"/>
</dbReference>
<dbReference type="PANTHER" id="PTHR43011:SF1">
    <property type="entry name" value="IRON-SULFUR CLUSTER ASSEMBLY 2 HOMOLOG, MITOCHONDRIAL"/>
    <property type="match status" value="1"/>
</dbReference>
<dbReference type="GO" id="GO:0051537">
    <property type="term" value="F:2 iron, 2 sulfur cluster binding"/>
    <property type="evidence" value="ECO:0007669"/>
    <property type="project" value="TreeGrafter"/>
</dbReference>
<evidence type="ECO:0000256" key="1">
    <source>
        <dbReference type="ARBA" id="ARBA00006718"/>
    </source>
</evidence>
<gene>
    <name evidence="3" type="ORF">CGC21_6210</name>
</gene>
<dbReference type="VEuPathDB" id="TriTrypDB:LdBPK_351360.1"/>
<dbReference type="GO" id="GO:0005739">
    <property type="term" value="C:mitochondrion"/>
    <property type="evidence" value="ECO:0007669"/>
    <property type="project" value="TreeGrafter"/>
</dbReference>
<feature type="region of interest" description="Disordered" evidence="2">
    <location>
        <begin position="456"/>
        <end position="492"/>
    </location>
</feature>
<feature type="compositionally biased region" description="Basic and acidic residues" evidence="2">
    <location>
        <begin position="334"/>
        <end position="346"/>
    </location>
</feature>
<dbReference type="VEuPathDB" id="TriTrypDB:LdCL_350018600"/>
<dbReference type="VEuPathDB" id="TriTrypDB:LDHU3_35.1780"/>
<proteinExistence type="inferred from homology"/>
<dbReference type="VEuPathDB" id="TriTrypDB:LdCL_350018500"/>
<comment type="caution">
    <text evidence="3">The sequence shown here is derived from an EMBL/GenBank/DDBJ whole genome shotgun (WGS) entry which is preliminary data.</text>
</comment>
<feature type="compositionally biased region" description="Polar residues" evidence="2">
    <location>
        <begin position="458"/>
        <end position="474"/>
    </location>
</feature>
<dbReference type="VEuPathDB" id="TriTrypDB:LdCL_350018400"/>
<dbReference type="Gene3D" id="2.60.300.12">
    <property type="entry name" value="HesB-like domain"/>
    <property type="match status" value="1"/>
</dbReference>
<dbReference type="FunFam" id="2.60.300.12:FF:000013">
    <property type="entry name" value="Iron-sulfur assembly protein 2"/>
    <property type="match status" value="1"/>
</dbReference>
<feature type="region of interest" description="Disordered" evidence="2">
    <location>
        <begin position="290"/>
        <end position="392"/>
    </location>
</feature>
<dbReference type="VEuPathDB" id="TriTrypDB:LDHU3_35.1800"/>
<evidence type="ECO:0000313" key="3">
    <source>
        <dbReference type="EMBL" id="TPP44409.1"/>
    </source>
</evidence>
<dbReference type="GO" id="GO:0005506">
    <property type="term" value="F:iron ion binding"/>
    <property type="evidence" value="ECO:0007669"/>
    <property type="project" value="TreeGrafter"/>
</dbReference>
<feature type="region of interest" description="Disordered" evidence="2">
    <location>
        <begin position="596"/>
        <end position="655"/>
    </location>
</feature>
<dbReference type="SUPFAM" id="SSF89360">
    <property type="entry name" value="HesB-like domain"/>
    <property type="match status" value="1"/>
</dbReference>